<keyword evidence="7" id="KW-1185">Reference proteome</keyword>
<organism evidence="6 7">
    <name type="scientific">Cinnamomum micranthum f. kanehirae</name>
    <dbReference type="NCBI Taxonomy" id="337451"/>
    <lineage>
        <taxon>Eukaryota</taxon>
        <taxon>Viridiplantae</taxon>
        <taxon>Streptophyta</taxon>
        <taxon>Embryophyta</taxon>
        <taxon>Tracheophyta</taxon>
        <taxon>Spermatophyta</taxon>
        <taxon>Magnoliopsida</taxon>
        <taxon>Magnoliidae</taxon>
        <taxon>Laurales</taxon>
        <taxon>Lauraceae</taxon>
        <taxon>Cinnamomum</taxon>
    </lineage>
</organism>
<evidence type="ECO:0000313" key="7">
    <source>
        <dbReference type="Proteomes" id="UP000283530"/>
    </source>
</evidence>
<accession>A0A443P6J0</accession>
<dbReference type="Proteomes" id="UP000283530">
    <property type="component" value="Unassembled WGS sequence"/>
</dbReference>
<evidence type="ECO:0000256" key="2">
    <source>
        <dbReference type="ARBA" id="ARBA00022692"/>
    </source>
</evidence>
<keyword evidence="3 5" id="KW-1133">Transmembrane helix</keyword>
<dbReference type="InterPro" id="IPR039421">
    <property type="entry name" value="Type_1_exporter"/>
</dbReference>
<dbReference type="PANTHER" id="PTHR24222">
    <property type="entry name" value="ABC TRANSPORTER B FAMILY"/>
    <property type="match status" value="1"/>
</dbReference>
<dbReference type="Gene3D" id="1.20.1560.10">
    <property type="entry name" value="ABC transporter type 1, transmembrane domain"/>
    <property type="match status" value="1"/>
</dbReference>
<dbReference type="AlphaFoldDB" id="A0A443P6J0"/>
<dbReference type="STRING" id="337451.A0A443P6J0"/>
<evidence type="ECO:0000256" key="4">
    <source>
        <dbReference type="ARBA" id="ARBA00023136"/>
    </source>
</evidence>
<dbReference type="GO" id="GO:0042626">
    <property type="term" value="F:ATPase-coupled transmembrane transporter activity"/>
    <property type="evidence" value="ECO:0007669"/>
    <property type="project" value="TreeGrafter"/>
</dbReference>
<comment type="caution">
    <text evidence="6">The sequence shown here is derived from an EMBL/GenBank/DDBJ whole genome shotgun (WGS) entry which is preliminary data.</text>
</comment>
<dbReference type="InterPro" id="IPR036640">
    <property type="entry name" value="ABC1_TM_sf"/>
</dbReference>
<evidence type="ECO:0000256" key="1">
    <source>
        <dbReference type="ARBA" id="ARBA00004141"/>
    </source>
</evidence>
<dbReference type="EMBL" id="QPKB01000006">
    <property type="protein sequence ID" value="RWR86336.1"/>
    <property type="molecule type" value="Genomic_DNA"/>
</dbReference>
<dbReference type="PANTHER" id="PTHR24222:SF50">
    <property type="entry name" value="ABC TRANSPORTER B FAMILY MEMBER 9-LIKE ISOFORM X2"/>
    <property type="match status" value="1"/>
</dbReference>
<comment type="subcellular location">
    <subcellularLocation>
        <location evidence="1">Membrane</location>
        <topology evidence="1">Multi-pass membrane protein</topology>
    </subcellularLocation>
</comment>
<dbReference type="OrthoDB" id="6500128at2759"/>
<evidence type="ECO:0000256" key="5">
    <source>
        <dbReference type="SAM" id="Phobius"/>
    </source>
</evidence>
<keyword evidence="2 5" id="KW-0812">Transmembrane</keyword>
<reference evidence="6 7" key="1">
    <citation type="journal article" date="2019" name="Nat. Plants">
        <title>Stout camphor tree genome fills gaps in understanding of flowering plant genome evolution.</title>
        <authorList>
            <person name="Chaw S.M."/>
            <person name="Liu Y.C."/>
            <person name="Wu Y.W."/>
            <person name="Wang H.Y."/>
            <person name="Lin C.I."/>
            <person name="Wu C.S."/>
            <person name="Ke H.M."/>
            <person name="Chang L.Y."/>
            <person name="Hsu C.Y."/>
            <person name="Yang H.T."/>
            <person name="Sudianto E."/>
            <person name="Hsu M.H."/>
            <person name="Wu K.P."/>
            <person name="Wang L.N."/>
            <person name="Leebens-Mack J.H."/>
            <person name="Tsai I.J."/>
        </authorList>
    </citation>
    <scope>NUCLEOTIDE SEQUENCE [LARGE SCALE GENOMIC DNA]</scope>
    <source>
        <strain evidence="7">cv. Chaw 1501</strain>
        <tissue evidence="6">Young leaves</tissue>
    </source>
</reference>
<sequence>MKKERSLEASGPLKSGDGGDEKVPFFKLFSFADALDFVLMIVGTVAAIFSGFSMPLMTLLFGQLINKFGDTHKSDIVHVIAKAVWDMDSVMRVRFCHPLSNRGVMLDGDGRKAGNADSWSVPKINTEARDCILRQGNNRRRGHSKDVRGHSTYSRCHGGEDHFECLFKVNLLRMSRRRETPMLRTSAQQTKSFGEEKDLSEESREKLERCLWRCVCAQYIALGHLKLEIAQKRENRIRSEIFSAQPLECKYARLSA</sequence>
<dbReference type="GO" id="GO:0005886">
    <property type="term" value="C:plasma membrane"/>
    <property type="evidence" value="ECO:0007669"/>
    <property type="project" value="TreeGrafter"/>
</dbReference>
<feature type="transmembrane region" description="Helical" evidence="5">
    <location>
        <begin position="37"/>
        <end position="61"/>
    </location>
</feature>
<proteinExistence type="predicted"/>
<name>A0A443P6J0_9MAGN</name>
<protein>
    <submittedName>
        <fullName evidence="6">ABC transporter B family member 9 isoform X1</fullName>
    </submittedName>
</protein>
<gene>
    <name evidence="6" type="ORF">CKAN_01522900</name>
</gene>
<dbReference type="GO" id="GO:0005524">
    <property type="term" value="F:ATP binding"/>
    <property type="evidence" value="ECO:0007669"/>
    <property type="project" value="InterPro"/>
</dbReference>
<evidence type="ECO:0000256" key="3">
    <source>
        <dbReference type="ARBA" id="ARBA00022989"/>
    </source>
</evidence>
<keyword evidence="4 5" id="KW-0472">Membrane</keyword>
<evidence type="ECO:0000313" key="6">
    <source>
        <dbReference type="EMBL" id="RWR86336.1"/>
    </source>
</evidence>